<gene>
    <name evidence="6" type="primary">rpl44e</name>
    <name evidence="8" type="ORF">XD54_1401</name>
</gene>
<dbReference type="Gene3D" id="3.10.450.80">
    <property type="match status" value="1"/>
</dbReference>
<keyword evidence="3 6" id="KW-0862">Zinc</keyword>
<keyword evidence="2 6" id="KW-0863">Zinc-finger</keyword>
<proteinExistence type="inferred from homology"/>
<evidence type="ECO:0000313" key="9">
    <source>
        <dbReference type="Proteomes" id="UP000053911"/>
    </source>
</evidence>
<feature type="zinc finger region" description="C4-type" evidence="6">
    <location>
        <begin position="29"/>
        <end position="92"/>
    </location>
</feature>
<dbReference type="Pfam" id="PF00935">
    <property type="entry name" value="Ribosomal_L44"/>
    <property type="match status" value="1"/>
</dbReference>
<evidence type="ECO:0000256" key="1">
    <source>
        <dbReference type="ARBA" id="ARBA00009364"/>
    </source>
</evidence>
<keyword evidence="6" id="KW-0479">Metal-binding</keyword>
<accession>A0A101EL74</accession>
<comment type="function">
    <text evidence="6">Binds to the 23S rRNA.</text>
</comment>
<evidence type="ECO:0000256" key="3">
    <source>
        <dbReference type="ARBA" id="ARBA00022833"/>
    </source>
</evidence>
<feature type="binding site" evidence="6">
    <location>
        <position position="89"/>
    </location>
    <ligand>
        <name>Zn(2+)</name>
        <dbReference type="ChEBI" id="CHEBI:29105"/>
    </ligand>
</feature>
<dbReference type="SUPFAM" id="SSF57829">
    <property type="entry name" value="Zn-binding ribosomal proteins"/>
    <property type="match status" value="1"/>
</dbReference>
<keyword evidence="6" id="KW-0699">rRNA-binding</keyword>
<evidence type="ECO:0000256" key="5">
    <source>
        <dbReference type="ARBA" id="ARBA00023274"/>
    </source>
</evidence>
<dbReference type="PANTHER" id="PTHR10369">
    <property type="entry name" value="60S RIBOSOMAL PROTEIN L36A/L44"/>
    <property type="match status" value="1"/>
</dbReference>
<keyword evidence="6" id="KW-0694">RNA-binding</keyword>
<comment type="similarity">
    <text evidence="1 6 7">Belongs to the eukaryotic ribosomal protein eL42 family.</text>
</comment>
<dbReference type="HAMAP" id="MF_01476">
    <property type="entry name" value="Ribosomal_L44e"/>
    <property type="match status" value="1"/>
</dbReference>
<feature type="binding site" evidence="6">
    <location>
        <position position="29"/>
    </location>
    <ligand>
        <name>Zn(2+)</name>
        <dbReference type="ChEBI" id="CHEBI:29105"/>
    </ligand>
</feature>
<comment type="subunit">
    <text evidence="6">Part of the 50S ribosomal subunit.</text>
</comment>
<dbReference type="Proteomes" id="UP000053911">
    <property type="component" value="Unassembled WGS sequence"/>
</dbReference>
<dbReference type="InterPro" id="IPR000552">
    <property type="entry name" value="Ribosomal_eL44"/>
</dbReference>
<keyword evidence="4 6" id="KW-0689">Ribosomal protein</keyword>
<organism evidence="8 9">
    <name type="scientific">Thermococcus sibiricus</name>
    <dbReference type="NCBI Taxonomy" id="172049"/>
    <lineage>
        <taxon>Archaea</taxon>
        <taxon>Methanobacteriati</taxon>
        <taxon>Methanobacteriota</taxon>
        <taxon>Thermococci</taxon>
        <taxon>Thermococcales</taxon>
        <taxon>Thermococcaceae</taxon>
        <taxon>Thermococcus</taxon>
    </lineage>
</organism>
<protein>
    <recommendedName>
        <fullName evidence="6">Large ribosomal subunit protein eL42</fullName>
    </recommendedName>
</protein>
<evidence type="ECO:0000256" key="6">
    <source>
        <dbReference type="HAMAP-Rule" id="MF_01476"/>
    </source>
</evidence>
<keyword evidence="5 6" id="KW-0687">Ribonucleoprotein</keyword>
<sequence>MLGGLREGTYRAYEGGGKMKYPKQIRTYCPFCKKHTVHKVERVKKRPRSELSAGQRRFRRILKGYKGFPRPNPAGREKPVKKLDLRYRCTECGKAHTRGQGFRVKKFELV</sequence>
<feature type="binding site" evidence="6">
    <location>
        <position position="32"/>
    </location>
    <ligand>
        <name>Zn(2+)</name>
        <dbReference type="ChEBI" id="CHEBI:29105"/>
    </ligand>
</feature>
<dbReference type="InterPro" id="IPR011332">
    <property type="entry name" value="Ribosomal_zn-bd"/>
</dbReference>
<dbReference type="GO" id="GO:0008270">
    <property type="term" value="F:zinc ion binding"/>
    <property type="evidence" value="ECO:0007669"/>
    <property type="project" value="UniProtKB-UniRule"/>
</dbReference>
<comment type="caution">
    <text evidence="8">The sequence shown here is derived from an EMBL/GenBank/DDBJ whole genome shotgun (WGS) entry which is preliminary data.</text>
</comment>
<dbReference type="GO" id="GO:0006412">
    <property type="term" value="P:translation"/>
    <property type="evidence" value="ECO:0007669"/>
    <property type="project" value="UniProtKB-UniRule"/>
</dbReference>
<dbReference type="AlphaFoldDB" id="A0A101EL74"/>
<evidence type="ECO:0000256" key="7">
    <source>
        <dbReference type="RuleBase" id="RU000666"/>
    </source>
</evidence>
<dbReference type="GO" id="GO:0070180">
    <property type="term" value="F:large ribosomal subunit rRNA binding"/>
    <property type="evidence" value="ECO:0007669"/>
    <property type="project" value="UniProtKB-UniRule"/>
</dbReference>
<name>A0A101EL74_9EURY</name>
<evidence type="ECO:0000313" key="8">
    <source>
        <dbReference type="EMBL" id="KUK17293.1"/>
    </source>
</evidence>
<dbReference type="GO" id="GO:0005840">
    <property type="term" value="C:ribosome"/>
    <property type="evidence" value="ECO:0007669"/>
    <property type="project" value="UniProtKB-KW"/>
</dbReference>
<evidence type="ECO:0000256" key="4">
    <source>
        <dbReference type="ARBA" id="ARBA00022980"/>
    </source>
</evidence>
<comment type="cofactor">
    <cofactor evidence="6">
        <name>Zn(2+)</name>
        <dbReference type="ChEBI" id="CHEBI:29105"/>
    </cofactor>
    <text evidence="6">Binds 1 zinc ion per subunit.</text>
</comment>
<dbReference type="PROSITE" id="PS01172">
    <property type="entry name" value="RIBOSOMAL_L44E"/>
    <property type="match status" value="1"/>
</dbReference>
<dbReference type="EMBL" id="LGFD01000028">
    <property type="protein sequence ID" value="KUK17293.1"/>
    <property type="molecule type" value="Genomic_DNA"/>
</dbReference>
<dbReference type="GO" id="GO:1990904">
    <property type="term" value="C:ribonucleoprotein complex"/>
    <property type="evidence" value="ECO:0007669"/>
    <property type="project" value="UniProtKB-KW"/>
</dbReference>
<dbReference type="PATRIC" id="fig|172049.5.peg.335"/>
<reference evidence="9" key="1">
    <citation type="journal article" date="2015" name="MBio">
        <title>Genome-Resolved Metagenomic Analysis Reveals Roles for Candidate Phyla and Other Microbial Community Members in Biogeochemical Transformations in Oil Reservoirs.</title>
        <authorList>
            <person name="Hu P."/>
            <person name="Tom L."/>
            <person name="Singh A."/>
            <person name="Thomas B.C."/>
            <person name="Baker B.J."/>
            <person name="Piceno Y.M."/>
            <person name="Andersen G.L."/>
            <person name="Banfield J.F."/>
        </authorList>
    </citation>
    <scope>NUCLEOTIDE SEQUENCE [LARGE SCALE GENOMIC DNA]</scope>
</reference>
<dbReference type="NCBIfam" id="NF004425">
    <property type="entry name" value="PRK05767.1"/>
    <property type="match status" value="1"/>
</dbReference>
<evidence type="ECO:0000256" key="2">
    <source>
        <dbReference type="ARBA" id="ARBA00022771"/>
    </source>
</evidence>
<dbReference type="GO" id="GO:0003735">
    <property type="term" value="F:structural constituent of ribosome"/>
    <property type="evidence" value="ECO:0007669"/>
    <property type="project" value="InterPro"/>
</dbReference>
<dbReference type="FunFam" id="3.10.450.80:FF:000001">
    <property type="entry name" value="60S ribosomal protein L44"/>
    <property type="match status" value="1"/>
</dbReference>
<feature type="binding site" evidence="6">
    <location>
        <position position="92"/>
    </location>
    <ligand>
        <name>Zn(2+)</name>
        <dbReference type="ChEBI" id="CHEBI:29105"/>
    </ligand>
</feature>
<dbReference type="OMA" id="CKKHTIH"/>
<dbReference type="InterPro" id="IPR053708">
    <property type="entry name" value="Ribosomal_LSU_eL42"/>
</dbReference>